<dbReference type="AlphaFoldDB" id="A0A9W4H1N8"/>
<evidence type="ECO:0000256" key="1">
    <source>
        <dbReference type="SAM" id="MobiDB-lite"/>
    </source>
</evidence>
<gene>
    <name evidence="2" type="ORF">SBRY_30776</name>
</gene>
<keyword evidence="3" id="KW-1185">Reference proteome</keyword>
<organism evidence="2 3">
    <name type="scientific">Actinacidiphila bryophytorum</name>
    <dbReference type="NCBI Taxonomy" id="1436133"/>
    <lineage>
        <taxon>Bacteria</taxon>
        <taxon>Bacillati</taxon>
        <taxon>Actinomycetota</taxon>
        <taxon>Actinomycetes</taxon>
        <taxon>Kitasatosporales</taxon>
        <taxon>Streptomycetaceae</taxon>
        <taxon>Actinacidiphila</taxon>
    </lineage>
</organism>
<reference evidence="2" key="1">
    <citation type="submission" date="2021-06" db="EMBL/GenBank/DDBJ databases">
        <authorList>
            <person name="Arsene-Ploetze F."/>
        </authorList>
    </citation>
    <scope>NUCLEOTIDE SEQUENCE</scope>
    <source>
        <strain evidence="2">SBRY1</strain>
    </source>
</reference>
<evidence type="ECO:0000313" key="3">
    <source>
        <dbReference type="Proteomes" id="UP001153328"/>
    </source>
</evidence>
<dbReference type="EMBL" id="CAJVAX010000017">
    <property type="protein sequence ID" value="CAG7643273.1"/>
    <property type="molecule type" value="Genomic_DNA"/>
</dbReference>
<feature type="region of interest" description="Disordered" evidence="1">
    <location>
        <begin position="1"/>
        <end position="107"/>
    </location>
</feature>
<feature type="compositionally biased region" description="Basic residues" evidence="1">
    <location>
        <begin position="37"/>
        <end position="76"/>
    </location>
</feature>
<sequence length="107" mass="11869">MALRQHEPHPRRAALHDHRVRGEGRPRPAGRGLERRRPAHRRSRGLTRPAGRGHRPTGPHPAARRRIVCGRVRGRKPPAAATRQGVTPCRRPQGLPHRCGAAACASR</sequence>
<accession>A0A9W4H1N8</accession>
<proteinExistence type="predicted"/>
<name>A0A9W4H1N8_9ACTN</name>
<feature type="compositionally biased region" description="Basic and acidic residues" evidence="1">
    <location>
        <begin position="1"/>
        <end position="36"/>
    </location>
</feature>
<protein>
    <submittedName>
        <fullName evidence="2">Uncharacterized protein</fullName>
    </submittedName>
</protein>
<dbReference type="Proteomes" id="UP001153328">
    <property type="component" value="Unassembled WGS sequence"/>
</dbReference>
<comment type="caution">
    <text evidence="2">The sequence shown here is derived from an EMBL/GenBank/DDBJ whole genome shotgun (WGS) entry which is preliminary data.</text>
</comment>
<evidence type="ECO:0000313" key="2">
    <source>
        <dbReference type="EMBL" id="CAG7643273.1"/>
    </source>
</evidence>